<dbReference type="CDD" id="cd03255">
    <property type="entry name" value="ABC_MJ0796_LolCDE_FtsE"/>
    <property type="match status" value="1"/>
</dbReference>
<dbReference type="PANTHER" id="PTHR24220">
    <property type="entry name" value="IMPORT ATP-BINDING PROTEIN"/>
    <property type="match status" value="1"/>
</dbReference>
<dbReference type="PROSITE" id="PS50893">
    <property type="entry name" value="ABC_TRANSPORTER_2"/>
    <property type="match status" value="1"/>
</dbReference>
<organism evidence="5 6">
    <name type="scientific">Pyxidicoccus parkwayensis</name>
    <dbReference type="NCBI Taxonomy" id="2813578"/>
    <lineage>
        <taxon>Bacteria</taxon>
        <taxon>Pseudomonadati</taxon>
        <taxon>Myxococcota</taxon>
        <taxon>Myxococcia</taxon>
        <taxon>Myxococcales</taxon>
        <taxon>Cystobacterineae</taxon>
        <taxon>Myxococcaceae</taxon>
        <taxon>Pyxidicoccus</taxon>
    </lineage>
</organism>
<keyword evidence="3 5" id="KW-0067">ATP-binding</keyword>
<name>A0ABX7PCC5_9BACT</name>
<sequence>MVRSTASEAGAASTAGAQVLLDLRDIKRRYVLGEATVEALRGVSLRIHQGEFVAIWGPSGSGKSSLMNILGLVDAPTSGEVTLEGTPIGQLSDDALTDLRSRKVGFVFQSFNLIPVLSALENVMVPLQIQGVGASQARERATQALKDVALENQLHARPDKMSGGQRQRVAIARALVTEPSLVVADEPTANLDSENSYMVVQLMRELNRSKRVTFIFTTHDPRLLDLVDRKLLLKDGLLHTDETVR</sequence>
<keyword evidence="6" id="KW-1185">Reference proteome</keyword>
<dbReference type="InterPro" id="IPR015854">
    <property type="entry name" value="ABC_transpr_LolD-like"/>
</dbReference>
<dbReference type="Gene3D" id="3.40.50.300">
    <property type="entry name" value="P-loop containing nucleotide triphosphate hydrolases"/>
    <property type="match status" value="1"/>
</dbReference>
<evidence type="ECO:0000313" key="6">
    <source>
        <dbReference type="Proteomes" id="UP000662747"/>
    </source>
</evidence>
<dbReference type="Proteomes" id="UP000662747">
    <property type="component" value="Chromosome"/>
</dbReference>
<evidence type="ECO:0000256" key="3">
    <source>
        <dbReference type="ARBA" id="ARBA00022840"/>
    </source>
</evidence>
<reference evidence="5 6" key="1">
    <citation type="submission" date="2021-02" db="EMBL/GenBank/DDBJ databases">
        <title>De Novo genome assembly of isolated myxobacteria.</title>
        <authorList>
            <person name="Stevens D.C."/>
        </authorList>
    </citation>
    <scope>NUCLEOTIDE SEQUENCE [LARGE SCALE GENOMIC DNA]</scope>
    <source>
        <strain evidence="6">SCPEA02</strain>
    </source>
</reference>
<dbReference type="InterPro" id="IPR017871">
    <property type="entry name" value="ABC_transporter-like_CS"/>
</dbReference>
<dbReference type="InterPro" id="IPR003593">
    <property type="entry name" value="AAA+_ATPase"/>
</dbReference>
<evidence type="ECO:0000259" key="4">
    <source>
        <dbReference type="PROSITE" id="PS50893"/>
    </source>
</evidence>
<accession>A0ABX7PCC5</accession>
<proteinExistence type="predicted"/>
<dbReference type="SUPFAM" id="SSF52540">
    <property type="entry name" value="P-loop containing nucleoside triphosphate hydrolases"/>
    <property type="match status" value="1"/>
</dbReference>
<evidence type="ECO:0000256" key="1">
    <source>
        <dbReference type="ARBA" id="ARBA00022448"/>
    </source>
</evidence>
<dbReference type="SMART" id="SM00382">
    <property type="entry name" value="AAA"/>
    <property type="match status" value="1"/>
</dbReference>
<dbReference type="GO" id="GO:0005524">
    <property type="term" value="F:ATP binding"/>
    <property type="evidence" value="ECO:0007669"/>
    <property type="project" value="UniProtKB-KW"/>
</dbReference>
<keyword evidence="1" id="KW-0813">Transport</keyword>
<feature type="domain" description="ABC transporter" evidence="4">
    <location>
        <begin position="21"/>
        <end position="244"/>
    </location>
</feature>
<evidence type="ECO:0000256" key="2">
    <source>
        <dbReference type="ARBA" id="ARBA00022741"/>
    </source>
</evidence>
<dbReference type="InterPro" id="IPR017911">
    <property type="entry name" value="MacB-like_ATP-bd"/>
</dbReference>
<dbReference type="InterPro" id="IPR027417">
    <property type="entry name" value="P-loop_NTPase"/>
</dbReference>
<dbReference type="PROSITE" id="PS00211">
    <property type="entry name" value="ABC_TRANSPORTER_1"/>
    <property type="match status" value="1"/>
</dbReference>
<evidence type="ECO:0000313" key="5">
    <source>
        <dbReference type="EMBL" id="QSQ28098.1"/>
    </source>
</evidence>
<dbReference type="Pfam" id="PF00005">
    <property type="entry name" value="ABC_tran"/>
    <property type="match status" value="1"/>
</dbReference>
<dbReference type="InterPro" id="IPR003439">
    <property type="entry name" value="ABC_transporter-like_ATP-bd"/>
</dbReference>
<keyword evidence="2" id="KW-0547">Nucleotide-binding</keyword>
<protein>
    <submittedName>
        <fullName evidence="5">ABC transporter ATP-binding protein</fullName>
    </submittedName>
</protein>
<dbReference type="EMBL" id="CP071090">
    <property type="protein sequence ID" value="QSQ28098.1"/>
    <property type="molecule type" value="Genomic_DNA"/>
</dbReference>
<dbReference type="PANTHER" id="PTHR24220:SF86">
    <property type="entry name" value="ABC TRANSPORTER ABCH.1"/>
    <property type="match status" value="1"/>
</dbReference>
<gene>
    <name evidence="5" type="ORF">JY651_13935</name>
</gene>